<dbReference type="Proteomes" id="UP000091857">
    <property type="component" value="Chromosome 17"/>
</dbReference>
<comment type="caution">
    <text evidence="1">The sequence shown here is derived from an EMBL/GenBank/DDBJ whole genome shotgun (WGS) entry which is preliminary data.</text>
</comment>
<keyword evidence="2" id="KW-1185">Reference proteome</keyword>
<protein>
    <submittedName>
        <fullName evidence="1">Uncharacterized protein</fullName>
    </submittedName>
</protein>
<reference evidence="2" key="1">
    <citation type="journal article" date="2016" name="Nat. Biotechnol.">
        <title>Sequencing wild and cultivated cassava and related species reveals extensive interspecific hybridization and genetic diversity.</title>
        <authorList>
            <person name="Bredeson J.V."/>
            <person name="Lyons J.B."/>
            <person name="Prochnik S.E."/>
            <person name="Wu G.A."/>
            <person name="Ha C.M."/>
            <person name="Edsinger-Gonzales E."/>
            <person name="Grimwood J."/>
            <person name="Schmutz J."/>
            <person name="Rabbi I.Y."/>
            <person name="Egesi C."/>
            <person name="Nauluvula P."/>
            <person name="Lebot V."/>
            <person name="Ndunguru J."/>
            <person name="Mkamilo G."/>
            <person name="Bart R.S."/>
            <person name="Setter T.L."/>
            <person name="Gleadow R.M."/>
            <person name="Kulakow P."/>
            <person name="Ferguson M.E."/>
            <person name="Rounsley S."/>
            <person name="Rokhsar D.S."/>
        </authorList>
    </citation>
    <scope>NUCLEOTIDE SEQUENCE [LARGE SCALE GENOMIC DNA]</scope>
    <source>
        <strain evidence="2">cv. AM560-2</strain>
    </source>
</reference>
<accession>A0ACB7G248</accession>
<evidence type="ECO:0000313" key="2">
    <source>
        <dbReference type="Proteomes" id="UP000091857"/>
    </source>
</evidence>
<gene>
    <name evidence="1" type="ORF">MANES_17G028500v8</name>
</gene>
<organism evidence="1 2">
    <name type="scientific">Manihot esculenta</name>
    <name type="common">Cassava</name>
    <name type="synonym">Jatropha manihot</name>
    <dbReference type="NCBI Taxonomy" id="3983"/>
    <lineage>
        <taxon>Eukaryota</taxon>
        <taxon>Viridiplantae</taxon>
        <taxon>Streptophyta</taxon>
        <taxon>Embryophyta</taxon>
        <taxon>Tracheophyta</taxon>
        <taxon>Spermatophyta</taxon>
        <taxon>Magnoliopsida</taxon>
        <taxon>eudicotyledons</taxon>
        <taxon>Gunneridae</taxon>
        <taxon>Pentapetalae</taxon>
        <taxon>rosids</taxon>
        <taxon>fabids</taxon>
        <taxon>Malpighiales</taxon>
        <taxon>Euphorbiaceae</taxon>
        <taxon>Crotonoideae</taxon>
        <taxon>Manihoteae</taxon>
        <taxon>Manihot</taxon>
    </lineage>
</organism>
<evidence type="ECO:0000313" key="1">
    <source>
        <dbReference type="EMBL" id="KAG8634333.1"/>
    </source>
</evidence>
<name>A0ACB7G248_MANES</name>
<proteinExistence type="predicted"/>
<dbReference type="EMBL" id="CM004403">
    <property type="protein sequence ID" value="KAG8634333.1"/>
    <property type="molecule type" value="Genomic_DNA"/>
</dbReference>
<sequence length="236" mass="27032">MMSSHFLVILSLIFPFHSQALARNDEVFPEETLGGNQEWHTVENINTENGVAFANLGSWKAHRGHHFRNAHGILNIIGWGGLLPIGVIVARNFRRVPLKCDEWYNLHVRCQTSGYIVGAIGWGVGLWLGSSSKQQTLRTHRNLGTIIFTFATVQMLAICLQPKREDDHRRWWKIYHQVLGYALIAMIIANIFQGIQNEAHSEKWKWVYVGVLVALGFVGISLEIFRWVKPRIHINF</sequence>